<comment type="caution">
    <text evidence="6">The sequence shown here is derived from an EMBL/GenBank/DDBJ whole genome shotgun (WGS) entry which is preliminary data.</text>
</comment>
<dbReference type="PANTHER" id="PTHR14856">
    <property type="entry name" value="PQ-LOOP REPEAT-CONTAINING PROTEIN 1-LIKE PROTEIN"/>
    <property type="match status" value="1"/>
</dbReference>
<evidence type="ECO:0000313" key="7">
    <source>
        <dbReference type="Proteomes" id="UP000249363"/>
    </source>
</evidence>
<dbReference type="GO" id="GO:0045332">
    <property type="term" value="P:phospholipid translocation"/>
    <property type="evidence" value="ECO:0007669"/>
    <property type="project" value="TreeGrafter"/>
</dbReference>
<evidence type="ECO:0000256" key="5">
    <source>
        <dbReference type="SAM" id="Phobius"/>
    </source>
</evidence>
<evidence type="ECO:0000256" key="1">
    <source>
        <dbReference type="ARBA" id="ARBA00004141"/>
    </source>
</evidence>
<dbReference type="GO" id="GO:0042147">
    <property type="term" value="P:retrograde transport, endosome to Golgi"/>
    <property type="evidence" value="ECO:0007669"/>
    <property type="project" value="TreeGrafter"/>
</dbReference>
<dbReference type="PANTHER" id="PTHR14856:SF9">
    <property type="entry name" value="PQ-LOOP REPEAT-CONTAINING PROTEIN 1"/>
    <property type="match status" value="1"/>
</dbReference>
<dbReference type="Proteomes" id="UP000249363">
    <property type="component" value="Unassembled WGS sequence"/>
</dbReference>
<dbReference type="InterPro" id="IPR052241">
    <property type="entry name" value="SLC66/Scramblase_ANY1"/>
</dbReference>
<dbReference type="EMBL" id="MIKG01000016">
    <property type="protein sequence ID" value="RAO71573.1"/>
    <property type="molecule type" value="Genomic_DNA"/>
</dbReference>
<organism evidence="6 7">
    <name type="scientific">Talaromyces amestolkiae</name>
    <dbReference type="NCBI Taxonomy" id="1196081"/>
    <lineage>
        <taxon>Eukaryota</taxon>
        <taxon>Fungi</taxon>
        <taxon>Dikarya</taxon>
        <taxon>Ascomycota</taxon>
        <taxon>Pezizomycotina</taxon>
        <taxon>Eurotiomycetes</taxon>
        <taxon>Eurotiomycetidae</taxon>
        <taxon>Eurotiales</taxon>
        <taxon>Trichocomaceae</taxon>
        <taxon>Talaromyces</taxon>
        <taxon>Talaromyces sect. Talaromyces</taxon>
    </lineage>
</organism>
<feature type="transmembrane region" description="Helical" evidence="5">
    <location>
        <begin position="6"/>
        <end position="25"/>
    </location>
</feature>
<dbReference type="Gene3D" id="1.20.1280.290">
    <property type="match status" value="2"/>
</dbReference>
<reference evidence="6 7" key="1">
    <citation type="journal article" date="2017" name="Biotechnol. Biofuels">
        <title>Differential beta-glucosidase expression as a function of carbon source availability in Talaromyces amestolkiae: a genomic and proteomic approach.</title>
        <authorList>
            <person name="de Eugenio L.I."/>
            <person name="Mendez-Liter J.A."/>
            <person name="Nieto-Dominguez M."/>
            <person name="Alonso L."/>
            <person name="Gil-Munoz J."/>
            <person name="Barriuso J."/>
            <person name="Prieto A."/>
            <person name="Martinez M.J."/>
        </authorList>
    </citation>
    <scope>NUCLEOTIDE SEQUENCE [LARGE SCALE GENOMIC DNA]</scope>
    <source>
        <strain evidence="6 7">CIB</strain>
    </source>
</reference>
<dbReference type="AlphaFoldDB" id="A0A364L723"/>
<keyword evidence="4 5" id="KW-0472">Membrane</keyword>
<dbReference type="STRING" id="1196081.A0A364L723"/>
<comment type="subcellular location">
    <subcellularLocation>
        <location evidence="1">Membrane</location>
        <topology evidence="1">Multi-pass membrane protein</topology>
    </subcellularLocation>
</comment>
<gene>
    <name evidence="6" type="ORF">BHQ10_007585</name>
</gene>
<dbReference type="GO" id="GO:0005802">
    <property type="term" value="C:trans-Golgi network"/>
    <property type="evidence" value="ECO:0007669"/>
    <property type="project" value="TreeGrafter"/>
</dbReference>
<feature type="transmembrane region" description="Helical" evidence="5">
    <location>
        <begin position="37"/>
        <end position="57"/>
    </location>
</feature>
<keyword evidence="2 5" id="KW-0812">Transmembrane</keyword>
<evidence type="ECO:0000256" key="3">
    <source>
        <dbReference type="ARBA" id="ARBA00022989"/>
    </source>
</evidence>
<dbReference type="GeneID" id="63796800"/>
<proteinExistence type="predicted"/>
<evidence type="ECO:0000256" key="2">
    <source>
        <dbReference type="ARBA" id="ARBA00022692"/>
    </source>
</evidence>
<feature type="transmembrane region" description="Helical" evidence="5">
    <location>
        <begin position="131"/>
        <end position="152"/>
    </location>
</feature>
<dbReference type="Pfam" id="PF04193">
    <property type="entry name" value="PQ-loop"/>
    <property type="match status" value="2"/>
</dbReference>
<dbReference type="GO" id="GO:0005768">
    <property type="term" value="C:endosome"/>
    <property type="evidence" value="ECO:0007669"/>
    <property type="project" value="TreeGrafter"/>
</dbReference>
<dbReference type="GO" id="GO:0005829">
    <property type="term" value="C:cytosol"/>
    <property type="evidence" value="ECO:0007669"/>
    <property type="project" value="GOC"/>
</dbReference>
<protein>
    <recommendedName>
        <fullName evidence="8">PQ-loop repeat-containing protein 1</fullName>
    </recommendedName>
</protein>
<name>A0A364L723_TALAM</name>
<evidence type="ECO:0000256" key="4">
    <source>
        <dbReference type="ARBA" id="ARBA00023136"/>
    </source>
</evidence>
<dbReference type="InterPro" id="IPR006603">
    <property type="entry name" value="PQ-loop_rpt"/>
</dbReference>
<dbReference type="OrthoDB" id="292213at2759"/>
<dbReference type="RefSeq" id="XP_040736088.1">
    <property type="nucleotide sequence ID" value="XM_040880296.1"/>
</dbReference>
<dbReference type="GO" id="GO:0016020">
    <property type="term" value="C:membrane"/>
    <property type="evidence" value="ECO:0007669"/>
    <property type="project" value="UniProtKB-SubCell"/>
</dbReference>
<accession>A0A364L723</accession>
<feature type="transmembrane region" description="Helical" evidence="5">
    <location>
        <begin position="63"/>
        <end position="83"/>
    </location>
</feature>
<sequence length="267" mass="30437">MWLLDIILEYGAPFFLITAPITSYADQIHSIYKSKNSAGFSLDIPLIMLIASIFKFFYWFGSYYATSLFVQAINMIFVQLVLLKIALTNRPTPGAKDSIEHTPFSGQRQDNMLMGFTRPYNFWRWRNEKPYWTFLGYFTGALFVIHVFLPFISQTETYTNLLGVAGLTVEAFLPVPQVLANQRSRSCKGFRVSVLGSWLLGDVMKMSYLFYTKDIIPPAFKFCAIFQCMCDMYLGVQYLMFGTGKAAYAATANGDRWGANEKDIHLG</sequence>
<keyword evidence="7" id="KW-1185">Reference proteome</keyword>
<keyword evidence="3 5" id="KW-1133">Transmembrane helix</keyword>
<evidence type="ECO:0000313" key="6">
    <source>
        <dbReference type="EMBL" id="RAO71573.1"/>
    </source>
</evidence>
<evidence type="ECO:0008006" key="8">
    <source>
        <dbReference type="Google" id="ProtNLM"/>
    </source>
</evidence>